<protein>
    <submittedName>
        <fullName evidence="2">DJ-1/PfpI family protein</fullName>
    </submittedName>
</protein>
<comment type="caution">
    <text evidence="2">The sequence shown here is derived from an EMBL/GenBank/DDBJ whole genome shotgun (WGS) entry which is preliminary data.</text>
</comment>
<proteinExistence type="predicted"/>
<dbReference type="InterPro" id="IPR050325">
    <property type="entry name" value="Prot/Nucl_acid_deglycase"/>
</dbReference>
<evidence type="ECO:0000313" key="3">
    <source>
        <dbReference type="Proteomes" id="UP000070069"/>
    </source>
</evidence>
<dbReference type="EMBL" id="LTBM01000010">
    <property type="protein sequence ID" value="KXT29162.1"/>
    <property type="molecule type" value="Genomic_DNA"/>
</dbReference>
<sequence length="170" mass="19398">MTLYNNFQEIEALVTRNTLIKQPNIEIITTTPNLNLEVTSSHGLTIKANKNINSIDFNKEKYDFLILPGGPYVKELLDQNDKNLKKLLEIVHYFFKNKKIIAAICAAPAFLGKIGLLKNKKFTCFPGYQKYIEGIYCSDKKAIISDNFITSRSPETVLEFSQKILSKLLF</sequence>
<organism evidence="2 3">
    <name type="scientific">Candidatus Phytoplasma oryzae</name>
    <dbReference type="NCBI Taxonomy" id="203274"/>
    <lineage>
        <taxon>Bacteria</taxon>
        <taxon>Bacillati</taxon>
        <taxon>Mycoplasmatota</taxon>
        <taxon>Mollicutes</taxon>
        <taxon>Acholeplasmatales</taxon>
        <taxon>Acholeplasmataceae</taxon>
        <taxon>Candidatus Phytoplasma</taxon>
        <taxon>16SrXI (Rice yellow dwarf group)</taxon>
    </lineage>
</organism>
<dbReference type="SUPFAM" id="SSF52317">
    <property type="entry name" value="Class I glutamine amidotransferase-like"/>
    <property type="match status" value="1"/>
</dbReference>
<feature type="domain" description="DJ-1/PfpI" evidence="1">
    <location>
        <begin position="3"/>
        <end position="166"/>
    </location>
</feature>
<accession>A0A139JQB9</accession>
<dbReference type="Gene3D" id="3.40.50.880">
    <property type="match status" value="1"/>
</dbReference>
<dbReference type="Pfam" id="PF01965">
    <property type="entry name" value="DJ-1_PfpI"/>
    <property type="match status" value="1"/>
</dbReference>
<evidence type="ECO:0000259" key="1">
    <source>
        <dbReference type="Pfam" id="PF01965"/>
    </source>
</evidence>
<dbReference type="RefSeq" id="WP_235590205.1">
    <property type="nucleotide sequence ID" value="NZ_LTBM01000010.1"/>
</dbReference>
<reference evidence="2 3" key="1">
    <citation type="submission" date="2016-02" db="EMBL/GenBank/DDBJ databases">
        <title>A draft genome sequence of Candidatus Phytoplasma oryzae strain Mbita1, the causative agent of Napier Grass stunt disease in Kenya.</title>
        <authorList>
            <person name="Fischer A."/>
            <person name="Santa-Cruz I."/>
            <person name="Wambua L."/>
            <person name="Olds C."/>
            <person name="Midega C."/>
            <person name="Dickinson M."/>
            <person name="Kawicha P."/>
            <person name="Khan Z."/>
            <person name="Masiga D."/>
            <person name="Jores J."/>
            <person name="Bernd S."/>
        </authorList>
    </citation>
    <scope>NUCLEOTIDE SEQUENCE [LARGE SCALE GENOMIC DNA]</scope>
    <source>
        <strain evidence="2">Mbita1</strain>
    </source>
</reference>
<dbReference type="InterPro" id="IPR029062">
    <property type="entry name" value="Class_I_gatase-like"/>
</dbReference>
<dbReference type="Proteomes" id="UP000070069">
    <property type="component" value="Unassembled WGS sequence"/>
</dbReference>
<name>A0A139JQB9_9MOLU</name>
<dbReference type="GO" id="GO:0005737">
    <property type="term" value="C:cytoplasm"/>
    <property type="evidence" value="ECO:0007669"/>
    <property type="project" value="TreeGrafter"/>
</dbReference>
<dbReference type="PANTHER" id="PTHR48094">
    <property type="entry name" value="PROTEIN/NUCLEIC ACID DEGLYCASE DJ-1-RELATED"/>
    <property type="match status" value="1"/>
</dbReference>
<evidence type="ECO:0000313" key="2">
    <source>
        <dbReference type="EMBL" id="KXT29162.1"/>
    </source>
</evidence>
<gene>
    <name evidence="2" type="ORF">AXA84_0314</name>
</gene>
<dbReference type="PANTHER" id="PTHR48094:SF12">
    <property type="entry name" value="PARKINSON DISEASE PROTEIN 7 HOMOLOG"/>
    <property type="match status" value="1"/>
</dbReference>
<dbReference type="AlphaFoldDB" id="A0A139JQB9"/>
<dbReference type="PATRIC" id="fig|203274.3.peg.469"/>
<dbReference type="InterPro" id="IPR002818">
    <property type="entry name" value="DJ-1/PfpI"/>
</dbReference>